<keyword evidence="9" id="KW-0407">Ion channel</keyword>
<evidence type="ECO:0000313" key="12">
    <source>
        <dbReference type="EMBL" id="MEJ8857758.1"/>
    </source>
</evidence>
<feature type="transmembrane region" description="Helical" evidence="11">
    <location>
        <begin position="280"/>
        <end position="303"/>
    </location>
</feature>
<feature type="transmembrane region" description="Helical" evidence="11">
    <location>
        <begin position="25"/>
        <end position="49"/>
    </location>
</feature>
<dbReference type="RefSeq" id="WP_340337829.1">
    <property type="nucleotide sequence ID" value="NZ_JBBKZS010000012.1"/>
</dbReference>
<sequence length="490" mass="50990">MNHEPDFFEHLRNELRGGRMWLDRAIVLGYAVAAGLAVVALTMAVDWVFARFQRAFAWQPWLPLVVTPVITVGIVWATRRFFGAASGSGIPQVKAALNPALPPERRSLFVSLRLAAGKTVLTVAGFGAGLSIGREGPSVQIAAGVMQHARRWLSPNTTIDSRALLMAGGAAGIAAAFNAPLAGVVFAIEELSGRIESRASGLIITAIVLAGLVAVSAFGNSSYFGVIRVPPFGWEALLPGLLVTLLSGVAGGLFGRLFIASLTGAPGRFNQWRARYPLRFAAACGLGIAVIGLATGGTTFGAGSEAVKDMLKGHERMPAVDTLLKFIATWLSAWAGVPGGIFAPSLSIGAGIGQSVGQFTDASLAPALIAIGMAGFLAAVTQAPLTSFIIVMEMVDGHAMVLSLMAGAMLASLVSRMISRPLYDTLAEHMVAAAIGSPSPVRTEPEPPMAPEPASVPEPPASPDPRTRLDPDLARIDTLSPPEPESGPAR</sequence>
<proteinExistence type="predicted"/>
<keyword evidence="4 11" id="KW-1133">Transmembrane helix</keyword>
<dbReference type="InterPro" id="IPR050368">
    <property type="entry name" value="ClC-type_chloride_channel"/>
</dbReference>
<evidence type="ECO:0000256" key="5">
    <source>
        <dbReference type="ARBA" id="ARBA00023065"/>
    </source>
</evidence>
<evidence type="ECO:0000256" key="6">
    <source>
        <dbReference type="ARBA" id="ARBA00023136"/>
    </source>
</evidence>
<comment type="caution">
    <text evidence="12">The sequence shown here is derived from an EMBL/GenBank/DDBJ whole genome shotgun (WGS) entry which is preliminary data.</text>
</comment>
<feature type="transmembrane region" description="Helical" evidence="11">
    <location>
        <begin position="238"/>
        <end position="259"/>
    </location>
</feature>
<evidence type="ECO:0000313" key="13">
    <source>
        <dbReference type="Proteomes" id="UP001367030"/>
    </source>
</evidence>
<keyword evidence="13" id="KW-1185">Reference proteome</keyword>
<dbReference type="PANTHER" id="PTHR43427:SF6">
    <property type="entry name" value="CHLORIDE CHANNEL PROTEIN CLC-E"/>
    <property type="match status" value="1"/>
</dbReference>
<dbReference type="Gene3D" id="1.10.3080.10">
    <property type="entry name" value="Clc chloride channel"/>
    <property type="match status" value="1"/>
</dbReference>
<accession>A0ABU8XD83</accession>
<keyword evidence="5" id="KW-0406">Ion transport</keyword>
<feature type="region of interest" description="Disordered" evidence="10">
    <location>
        <begin position="437"/>
        <end position="490"/>
    </location>
</feature>
<dbReference type="SUPFAM" id="SSF81340">
    <property type="entry name" value="Clc chloride channel"/>
    <property type="match status" value="1"/>
</dbReference>
<evidence type="ECO:0000256" key="10">
    <source>
        <dbReference type="SAM" id="MobiDB-lite"/>
    </source>
</evidence>
<keyword evidence="6 11" id="KW-0472">Membrane</keyword>
<comment type="subcellular location">
    <subcellularLocation>
        <location evidence="1">Membrane</location>
        <topology evidence="1">Multi-pass membrane protein</topology>
    </subcellularLocation>
</comment>
<feature type="transmembrane region" description="Helical" evidence="11">
    <location>
        <begin position="163"/>
        <end position="187"/>
    </location>
</feature>
<feature type="transmembrane region" description="Helical" evidence="11">
    <location>
        <begin position="199"/>
        <end position="218"/>
    </location>
</feature>
<dbReference type="InterPro" id="IPR014743">
    <property type="entry name" value="Cl-channel_core"/>
</dbReference>
<reference evidence="12 13" key="1">
    <citation type="submission" date="2024-03" db="EMBL/GenBank/DDBJ databases">
        <title>Novel species of the genus Variovorax.</title>
        <authorList>
            <person name="Liu Q."/>
            <person name="Xin Y.-H."/>
        </authorList>
    </citation>
    <scope>NUCLEOTIDE SEQUENCE [LARGE SCALE GENOMIC DNA]</scope>
    <source>
        <strain evidence="12 13">KACC 18901</strain>
    </source>
</reference>
<keyword evidence="3 11" id="KW-0812">Transmembrane</keyword>
<protein>
    <submittedName>
        <fullName evidence="12">Chloride channel protein</fullName>
    </submittedName>
</protein>
<feature type="transmembrane region" description="Helical" evidence="11">
    <location>
        <begin position="61"/>
        <end position="78"/>
    </location>
</feature>
<keyword evidence="7" id="KW-0869">Chloride channel</keyword>
<feature type="compositionally biased region" description="Pro residues" evidence="10">
    <location>
        <begin position="481"/>
        <end position="490"/>
    </location>
</feature>
<evidence type="ECO:0000256" key="4">
    <source>
        <dbReference type="ARBA" id="ARBA00022989"/>
    </source>
</evidence>
<dbReference type="PANTHER" id="PTHR43427">
    <property type="entry name" value="CHLORIDE CHANNEL PROTEIN CLC-E"/>
    <property type="match status" value="1"/>
</dbReference>
<evidence type="ECO:0000256" key="2">
    <source>
        <dbReference type="ARBA" id="ARBA00022448"/>
    </source>
</evidence>
<dbReference type="InterPro" id="IPR001807">
    <property type="entry name" value="ClC"/>
</dbReference>
<evidence type="ECO:0000256" key="1">
    <source>
        <dbReference type="ARBA" id="ARBA00004141"/>
    </source>
</evidence>
<dbReference type="PRINTS" id="PR00762">
    <property type="entry name" value="CLCHANNEL"/>
</dbReference>
<keyword evidence="8" id="KW-0868">Chloride</keyword>
<evidence type="ECO:0000256" key="7">
    <source>
        <dbReference type="ARBA" id="ARBA00023173"/>
    </source>
</evidence>
<evidence type="ECO:0000256" key="3">
    <source>
        <dbReference type="ARBA" id="ARBA00022692"/>
    </source>
</evidence>
<feature type="transmembrane region" description="Helical" evidence="11">
    <location>
        <begin position="323"/>
        <end position="343"/>
    </location>
</feature>
<feature type="compositionally biased region" description="Pro residues" evidence="10">
    <location>
        <begin position="446"/>
        <end position="463"/>
    </location>
</feature>
<dbReference type="CDD" id="cd01034">
    <property type="entry name" value="EriC_like"/>
    <property type="match status" value="1"/>
</dbReference>
<dbReference type="Proteomes" id="UP001367030">
    <property type="component" value="Unassembled WGS sequence"/>
</dbReference>
<evidence type="ECO:0000256" key="11">
    <source>
        <dbReference type="SAM" id="Phobius"/>
    </source>
</evidence>
<organism evidence="12 13">
    <name type="scientific">Variovorax robiniae</name>
    <dbReference type="NCBI Taxonomy" id="1836199"/>
    <lineage>
        <taxon>Bacteria</taxon>
        <taxon>Pseudomonadati</taxon>
        <taxon>Pseudomonadota</taxon>
        <taxon>Betaproteobacteria</taxon>
        <taxon>Burkholderiales</taxon>
        <taxon>Comamonadaceae</taxon>
        <taxon>Variovorax</taxon>
    </lineage>
</organism>
<feature type="transmembrane region" description="Helical" evidence="11">
    <location>
        <begin position="364"/>
        <end position="391"/>
    </location>
</feature>
<dbReference type="Pfam" id="PF00654">
    <property type="entry name" value="Voltage_CLC"/>
    <property type="match status" value="1"/>
</dbReference>
<evidence type="ECO:0000256" key="9">
    <source>
        <dbReference type="ARBA" id="ARBA00023303"/>
    </source>
</evidence>
<feature type="compositionally biased region" description="Basic and acidic residues" evidence="10">
    <location>
        <begin position="465"/>
        <end position="475"/>
    </location>
</feature>
<feature type="transmembrane region" description="Helical" evidence="11">
    <location>
        <begin position="397"/>
        <end position="414"/>
    </location>
</feature>
<name>A0ABU8XD83_9BURK</name>
<keyword evidence="2" id="KW-0813">Transport</keyword>
<evidence type="ECO:0000256" key="8">
    <source>
        <dbReference type="ARBA" id="ARBA00023214"/>
    </source>
</evidence>
<gene>
    <name evidence="12" type="ORF">WKW79_24515</name>
</gene>
<dbReference type="EMBL" id="JBBKZS010000012">
    <property type="protein sequence ID" value="MEJ8857758.1"/>
    <property type="molecule type" value="Genomic_DNA"/>
</dbReference>